<dbReference type="SUPFAM" id="SSF102114">
    <property type="entry name" value="Radical SAM enzymes"/>
    <property type="match status" value="1"/>
</dbReference>
<keyword evidence="4" id="KW-1185">Reference proteome</keyword>
<dbReference type="InterPro" id="IPR026497">
    <property type="entry name" value="GRASP-with-SPASM"/>
</dbReference>
<dbReference type="EMBL" id="PCPH01000001">
    <property type="protein sequence ID" value="PRB92707.1"/>
    <property type="molecule type" value="Genomic_DNA"/>
</dbReference>
<evidence type="ECO:0000313" key="2">
    <source>
        <dbReference type="EMBL" id="PRB86955.1"/>
    </source>
</evidence>
<dbReference type="AlphaFoldDB" id="A0A2S9D2G2"/>
<reference evidence="4 5" key="1">
    <citation type="submission" date="2017-09" db="EMBL/GenBank/DDBJ databases">
        <title>Genomic, metabolic, and phenotypic characteristics of bacterial isolates from the natural microbiome of the model nematode Caenorhabditis elegans.</title>
        <authorList>
            <person name="Zimmermann J."/>
            <person name="Obeng N."/>
            <person name="Yang W."/>
            <person name="Obeng O."/>
            <person name="Kissoyan K."/>
            <person name="Pees B."/>
            <person name="Dirksen P."/>
            <person name="Hoppner M."/>
            <person name="Franke A."/>
            <person name="Rosenstiel P."/>
            <person name="Leippe M."/>
            <person name="Dierking K."/>
            <person name="Kaleta C."/>
            <person name="Schulenburg H."/>
        </authorList>
    </citation>
    <scope>NUCLEOTIDE SEQUENCE [LARGE SCALE GENOMIC DNA]</scope>
    <source>
        <strain evidence="2 5">MYb25</strain>
        <strain evidence="3 4">MYb44</strain>
    </source>
</reference>
<dbReference type="NCBIfam" id="TIGR04085">
    <property type="entry name" value="rSAM_more_4Fe4S"/>
    <property type="match status" value="1"/>
</dbReference>
<dbReference type="RefSeq" id="WP_105681629.1">
    <property type="nucleotide sequence ID" value="NZ_JBBGZD010000001.1"/>
</dbReference>
<sequence length="348" mass="40640">MMDYTILKDKFLQLYSVCLMTKGVKRSVIVDTQREEWYHIPNSLHTILLNYNNQKLEKLFGDFKGEEEILMEYLDFLYENDLIFYAESADCFPLLGDYIESPSIIESAIIDFDSTSQNLQHLEEIFSDLELLGCKNCQFRFFHSPSKAEIIKIVTLLGNSRITSLDFIIKYDESYNVDFLIELTKQNLRIKSVFVHSTPFSRIEIINAEYFSYMGNVVFIMQEIKDETHCGQISPEYFTTNFRMFNESLKYNSCLYKKIGVDTNGNIKNCPTLASSFGNIKQNRLTEIVIKESFTDIWNINKNQLSVCKDCEYRNVCSDCRGFLDESQIHNAKPVLCGYDPYNNVWQE</sequence>
<dbReference type="InterPro" id="IPR058240">
    <property type="entry name" value="rSAM_sf"/>
</dbReference>
<gene>
    <name evidence="2" type="primary">gwsS</name>
    <name evidence="2" type="ORF">CQ022_12140</name>
    <name evidence="3" type="ORF">CQ033_05810</name>
</gene>
<dbReference type="EMBL" id="PCPP01000001">
    <property type="protein sequence ID" value="PRB86955.1"/>
    <property type="molecule type" value="Genomic_DNA"/>
</dbReference>
<accession>A0A2S9D2G2</accession>
<comment type="caution">
    <text evidence="2">The sequence shown here is derived from an EMBL/GenBank/DDBJ whole genome shotgun (WGS) entry which is preliminary data.</text>
</comment>
<dbReference type="InterPro" id="IPR013785">
    <property type="entry name" value="Aldolase_TIM"/>
</dbReference>
<evidence type="ECO:0000313" key="4">
    <source>
        <dbReference type="Proteomes" id="UP000238325"/>
    </source>
</evidence>
<feature type="domain" description="4Fe4S-binding SPASM" evidence="1">
    <location>
        <begin position="255"/>
        <end position="312"/>
    </location>
</feature>
<evidence type="ECO:0000259" key="1">
    <source>
        <dbReference type="Pfam" id="PF13186"/>
    </source>
</evidence>
<proteinExistence type="predicted"/>
<dbReference type="Proteomes" id="UP000238534">
    <property type="component" value="Unassembled WGS sequence"/>
</dbReference>
<organism evidence="2 5">
    <name type="scientific">Chryseobacterium culicis</name>
    <dbReference type="NCBI Taxonomy" id="680127"/>
    <lineage>
        <taxon>Bacteria</taxon>
        <taxon>Pseudomonadati</taxon>
        <taxon>Bacteroidota</taxon>
        <taxon>Flavobacteriia</taxon>
        <taxon>Flavobacteriales</taxon>
        <taxon>Weeksellaceae</taxon>
        <taxon>Chryseobacterium group</taxon>
        <taxon>Chryseobacterium</taxon>
    </lineage>
</organism>
<dbReference type="OrthoDB" id="1073749at2"/>
<protein>
    <submittedName>
        <fullName evidence="2">Grasp-with-spasm system SPASM domain peptide maturase</fullName>
    </submittedName>
</protein>
<dbReference type="Pfam" id="PF13186">
    <property type="entry name" value="SPASM"/>
    <property type="match status" value="1"/>
</dbReference>
<dbReference type="NCBIfam" id="TIGR04193">
    <property type="entry name" value="SPASM_w_grasp"/>
    <property type="match status" value="1"/>
</dbReference>
<name>A0A2S9D2G2_CHRCI</name>
<dbReference type="Gene3D" id="3.20.20.70">
    <property type="entry name" value="Aldolase class I"/>
    <property type="match status" value="1"/>
</dbReference>
<dbReference type="InterPro" id="IPR023885">
    <property type="entry name" value="4Fe4S-binding_SPASM_dom"/>
</dbReference>
<evidence type="ECO:0000313" key="3">
    <source>
        <dbReference type="EMBL" id="PRB92707.1"/>
    </source>
</evidence>
<evidence type="ECO:0000313" key="5">
    <source>
        <dbReference type="Proteomes" id="UP000238534"/>
    </source>
</evidence>
<dbReference type="Proteomes" id="UP000238325">
    <property type="component" value="Unassembled WGS sequence"/>
</dbReference>